<dbReference type="EMBL" id="UHIA01000002">
    <property type="protein sequence ID" value="SUO90224.1"/>
    <property type="molecule type" value="Genomic_DNA"/>
</dbReference>
<sequence>MTEQDKTEAVLPADGAGAVDSKSQSGAGGKKVPGMVQVLADHLPGAGDGNASADEDRADAVSGAVSSRRGKDAQKASELIAAEEAAMRTVSLSPAEEREIDESAESEADAAEWREEVLAEKRRQESLRQAKAAVNEAVPVRQLSNRPSFATFTASIDYHTRESFAFLIGRSRSVQEIPAEDGSLNPGEFGEDDGQKSRTKVRAHIAGLFEASRNLRSVVQGYVAGCPYAAWYLIRIEEEIAKYREQLHQVNQEVDARLASLSTLQVAPLTARIPSNIKLTFRVPYGYQFADMLTAYDNLIRKVKPYYMMGFMSYKEYRDIESRIGRLLRNVFGMPGLWYFVGKDAVLQQTAQALAAEHRMGYLPEDVLDGTRKPTMV</sequence>
<evidence type="ECO:0000256" key="1">
    <source>
        <dbReference type="SAM" id="MobiDB-lite"/>
    </source>
</evidence>
<name>A0A380MJC7_9GAMM</name>
<dbReference type="OrthoDB" id="8524550at2"/>
<keyword evidence="3" id="KW-1185">Reference proteome</keyword>
<protein>
    <submittedName>
        <fullName evidence="2">Integrating conjugative element protein, PFL_4669 family</fullName>
    </submittedName>
</protein>
<dbReference type="Pfam" id="PF08900">
    <property type="entry name" value="AcaB"/>
    <property type="match status" value="1"/>
</dbReference>
<dbReference type="AlphaFoldDB" id="A0A380MJC7"/>
<evidence type="ECO:0000313" key="3">
    <source>
        <dbReference type="Proteomes" id="UP000254575"/>
    </source>
</evidence>
<evidence type="ECO:0000313" key="2">
    <source>
        <dbReference type="EMBL" id="SUO90224.1"/>
    </source>
</evidence>
<reference evidence="2 3" key="1">
    <citation type="submission" date="2018-06" db="EMBL/GenBank/DDBJ databases">
        <authorList>
            <consortium name="Pathogen Informatics"/>
            <person name="Doyle S."/>
        </authorList>
    </citation>
    <scope>NUCLEOTIDE SEQUENCE [LARGE SCALE GENOMIC DNA]</scope>
    <source>
        <strain evidence="2 3">NCTC10717</strain>
    </source>
</reference>
<accession>A0A380MJC7</accession>
<feature type="compositionally biased region" description="Acidic residues" evidence="1">
    <location>
        <begin position="98"/>
        <end position="110"/>
    </location>
</feature>
<proteinExistence type="predicted"/>
<feature type="region of interest" description="Disordered" evidence="1">
    <location>
        <begin position="1"/>
        <end position="112"/>
    </location>
</feature>
<dbReference type="InterPro" id="IPR014996">
    <property type="entry name" value="AcaB"/>
</dbReference>
<dbReference type="RefSeq" id="WP_115217362.1">
    <property type="nucleotide sequence ID" value="NZ_UHIA01000002.1"/>
</dbReference>
<dbReference type="Proteomes" id="UP000254575">
    <property type="component" value="Unassembled WGS sequence"/>
</dbReference>
<organism evidence="2 3">
    <name type="scientific">Suttonella indologenes</name>
    <dbReference type="NCBI Taxonomy" id="13276"/>
    <lineage>
        <taxon>Bacteria</taxon>
        <taxon>Pseudomonadati</taxon>
        <taxon>Pseudomonadota</taxon>
        <taxon>Gammaproteobacteria</taxon>
        <taxon>Cardiobacteriales</taxon>
        <taxon>Cardiobacteriaceae</taxon>
        <taxon>Suttonella</taxon>
    </lineage>
</organism>
<gene>
    <name evidence="2" type="ORF">NCTC10717_00019</name>
</gene>